<organism evidence="2 3">
    <name type="scientific">Oryza meyeriana var. granulata</name>
    <dbReference type="NCBI Taxonomy" id="110450"/>
    <lineage>
        <taxon>Eukaryota</taxon>
        <taxon>Viridiplantae</taxon>
        <taxon>Streptophyta</taxon>
        <taxon>Embryophyta</taxon>
        <taxon>Tracheophyta</taxon>
        <taxon>Spermatophyta</taxon>
        <taxon>Magnoliopsida</taxon>
        <taxon>Liliopsida</taxon>
        <taxon>Poales</taxon>
        <taxon>Poaceae</taxon>
        <taxon>BOP clade</taxon>
        <taxon>Oryzoideae</taxon>
        <taxon>Oryzeae</taxon>
        <taxon>Oryzinae</taxon>
        <taxon>Oryza</taxon>
        <taxon>Oryza meyeriana</taxon>
    </lineage>
</organism>
<evidence type="ECO:0000256" key="1">
    <source>
        <dbReference type="SAM" id="MobiDB-lite"/>
    </source>
</evidence>
<evidence type="ECO:0000313" key="2">
    <source>
        <dbReference type="EMBL" id="KAF0900641.1"/>
    </source>
</evidence>
<gene>
    <name evidence="2" type="ORF">E2562_033524</name>
</gene>
<dbReference type="AlphaFoldDB" id="A0A6G1CKN5"/>
<keyword evidence="3" id="KW-1185">Reference proteome</keyword>
<accession>A0A6G1CKN5</accession>
<evidence type="ECO:0000313" key="3">
    <source>
        <dbReference type="Proteomes" id="UP000479710"/>
    </source>
</evidence>
<dbReference type="EMBL" id="SPHZ02000009">
    <property type="protein sequence ID" value="KAF0900641.1"/>
    <property type="molecule type" value="Genomic_DNA"/>
</dbReference>
<dbReference type="Proteomes" id="UP000479710">
    <property type="component" value="Unassembled WGS sequence"/>
</dbReference>
<protein>
    <submittedName>
        <fullName evidence="2">Uncharacterized protein</fullName>
    </submittedName>
</protein>
<dbReference type="OrthoDB" id="673374at2759"/>
<feature type="region of interest" description="Disordered" evidence="1">
    <location>
        <begin position="59"/>
        <end position="78"/>
    </location>
</feature>
<sequence>MVRATCAVFSRICTIFGAFVPGLLPLLPSTATDSIKIRLSKLLNPRATKAAFGLITHRDGPSRVHSPMMEAEGRQEEANTERVEMYEMLLAKLRVAVQSKLPDWWRDPGRLMPAWRRRHKE</sequence>
<comment type="caution">
    <text evidence="2">The sequence shown here is derived from an EMBL/GenBank/DDBJ whole genome shotgun (WGS) entry which is preliminary data.</text>
</comment>
<reference evidence="2 3" key="1">
    <citation type="submission" date="2019-11" db="EMBL/GenBank/DDBJ databases">
        <title>Whole genome sequence of Oryza granulata.</title>
        <authorList>
            <person name="Li W."/>
        </authorList>
    </citation>
    <scope>NUCLEOTIDE SEQUENCE [LARGE SCALE GENOMIC DNA]</scope>
    <source>
        <strain evidence="3">cv. Menghai</strain>
        <tissue evidence="2">Leaf</tissue>
    </source>
</reference>
<proteinExistence type="predicted"/>
<name>A0A6G1CKN5_9ORYZ</name>